<protein>
    <submittedName>
        <fullName evidence="2">Helix-turn-helix domain-containing protein</fullName>
    </submittedName>
</protein>
<keyword evidence="3" id="KW-1185">Reference proteome</keyword>
<dbReference type="InterPro" id="IPR010982">
    <property type="entry name" value="Lambda_DNA-bd_dom_sf"/>
</dbReference>
<evidence type="ECO:0000259" key="1">
    <source>
        <dbReference type="SMART" id="SM00530"/>
    </source>
</evidence>
<dbReference type="Proteomes" id="UP000309061">
    <property type="component" value="Chromosome"/>
</dbReference>
<organism evidence="2 3">
    <name type="scientific">Methylocystis heyeri</name>
    <dbReference type="NCBI Taxonomy" id="391905"/>
    <lineage>
        <taxon>Bacteria</taxon>
        <taxon>Pseudomonadati</taxon>
        <taxon>Pseudomonadota</taxon>
        <taxon>Alphaproteobacteria</taxon>
        <taxon>Hyphomicrobiales</taxon>
        <taxon>Methylocystaceae</taxon>
        <taxon>Methylocystis</taxon>
    </lineage>
</organism>
<dbReference type="SUPFAM" id="SSF47413">
    <property type="entry name" value="lambda repressor-like DNA-binding domains"/>
    <property type="match status" value="1"/>
</dbReference>
<name>A0A6B8KDX7_9HYPH</name>
<dbReference type="InterPro" id="IPR039418">
    <property type="entry name" value="LexA-like"/>
</dbReference>
<dbReference type="OrthoDB" id="7363968at2"/>
<dbReference type="KEGG" id="mhey:H2LOC_008850"/>
<dbReference type="SMART" id="SM00530">
    <property type="entry name" value="HTH_XRE"/>
    <property type="match status" value="1"/>
</dbReference>
<accession>A0A6B8KDX7</accession>
<dbReference type="InterPro" id="IPR015927">
    <property type="entry name" value="Peptidase_S24_S26A/B/C"/>
</dbReference>
<dbReference type="CDD" id="cd06529">
    <property type="entry name" value="S24_LexA-like"/>
    <property type="match status" value="1"/>
</dbReference>
<dbReference type="AlphaFoldDB" id="A0A6B8KDX7"/>
<sequence length="236" mass="26669">MMFINRLSNVFISLSIRHRKFENHAMDISREKILDRISERLAELKITENEASSRAGLERTFLSQIRRSSTRWPRVDNLQRICDALGLRTYWVTTGLGPRLIGDRDFGADVAEAPMGSWVAATGFSEPTAVERGENPYLPVPGLPPGDYLALRVVGDSMNLVAPEGSVIIVDRADTLLQPRRFYVFATPDHAEATFKRWMSRPDRLEPYSTNPAHEAIYLDAPPTVIGRVRKVMMDL</sequence>
<evidence type="ECO:0000313" key="2">
    <source>
        <dbReference type="EMBL" id="QGM45802.1"/>
    </source>
</evidence>
<dbReference type="GO" id="GO:0003677">
    <property type="term" value="F:DNA binding"/>
    <property type="evidence" value="ECO:0007669"/>
    <property type="project" value="InterPro"/>
</dbReference>
<feature type="domain" description="HTH cro/C1-type" evidence="1">
    <location>
        <begin position="36"/>
        <end position="92"/>
    </location>
</feature>
<evidence type="ECO:0000313" key="3">
    <source>
        <dbReference type="Proteomes" id="UP000309061"/>
    </source>
</evidence>
<dbReference type="InterPro" id="IPR036286">
    <property type="entry name" value="LexA/Signal_pep-like_sf"/>
</dbReference>
<dbReference type="Gene3D" id="2.10.109.10">
    <property type="entry name" value="Umud Fragment, subunit A"/>
    <property type="match status" value="1"/>
</dbReference>
<gene>
    <name evidence="2" type="ORF">H2LOC_008850</name>
</gene>
<dbReference type="Pfam" id="PF01381">
    <property type="entry name" value="HTH_3"/>
    <property type="match status" value="1"/>
</dbReference>
<proteinExistence type="predicted"/>
<dbReference type="Gene3D" id="1.10.260.40">
    <property type="entry name" value="lambda repressor-like DNA-binding domains"/>
    <property type="match status" value="1"/>
</dbReference>
<dbReference type="SUPFAM" id="SSF51306">
    <property type="entry name" value="LexA/Signal peptidase"/>
    <property type="match status" value="1"/>
</dbReference>
<dbReference type="Pfam" id="PF00717">
    <property type="entry name" value="Peptidase_S24"/>
    <property type="match status" value="1"/>
</dbReference>
<reference evidence="2 3" key="1">
    <citation type="submission" date="2019-11" db="EMBL/GenBank/DDBJ databases">
        <title>The genome sequence of Methylocystis heyeri.</title>
        <authorList>
            <person name="Oshkin I.Y."/>
            <person name="Miroshnikov K."/>
            <person name="Dedysh S.N."/>
        </authorList>
    </citation>
    <scope>NUCLEOTIDE SEQUENCE [LARGE SCALE GENOMIC DNA]</scope>
    <source>
        <strain evidence="2 3">H2</strain>
    </source>
</reference>
<dbReference type="InterPro" id="IPR001387">
    <property type="entry name" value="Cro/C1-type_HTH"/>
</dbReference>
<dbReference type="EMBL" id="CP046052">
    <property type="protein sequence ID" value="QGM45802.1"/>
    <property type="molecule type" value="Genomic_DNA"/>
</dbReference>